<reference evidence="3" key="1">
    <citation type="submission" date="2021-10" db="EMBL/GenBank/DDBJ databases">
        <title>Anaerobic single-cell dispensing facilitates the cultivation of human gut bacteria.</title>
        <authorList>
            <person name="Afrizal A."/>
        </authorList>
    </citation>
    <scope>NUCLEOTIDE SEQUENCE</scope>
    <source>
        <strain evidence="3">CLA-AA-H233</strain>
    </source>
</reference>
<feature type="transmembrane region" description="Helical" evidence="2">
    <location>
        <begin position="43"/>
        <end position="66"/>
    </location>
</feature>
<keyword evidence="4" id="KW-1185">Reference proteome</keyword>
<feature type="transmembrane region" description="Helical" evidence="2">
    <location>
        <begin position="344"/>
        <end position="369"/>
    </location>
</feature>
<dbReference type="InterPro" id="IPR050327">
    <property type="entry name" value="Proton-linked_MCT"/>
</dbReference>
<comment type="caution">
    <text evidence="3">The sequence shown here is derived from an EMBL/GenBank/DDBJ whole genome shotgun (WGS) entry which is preliminary data.</text>
</comment>
<keyword evidence="2" id="KW-1133">Transmembrane helix</keyword>
<feature type="transmembrane region" description="Helical" evidence="2">
    <location>
        <begin position="137"/>
        <end position="157"/>
    </location>
</feature>
<organism evidence="3 4">
    <name type="scientific">Faecalibacterium butyricigenerans</name>
    <dbReference type="NCBI Taxonomy" id="1851427"/>
    <lineage>
        <taxon>Bacteria</taxon>
        <taxon>Bacillati</taxon>
        <taxon>Bacillota</taxon>
        <taxon>Clostridia</taxon>
        <taxon>Eubacteriales</taxon>
        <taxon>Oscillospiraceae</taxon>
        <taxon>Faecalibacterium</taxon>
    </lineage>
</organism>
<feature type="transmembrane region" description="Helical" evidence="2">
    <location>
        <begin position="375"/>
        <end position="394"/>
    </location>
</feature>
<dbReference type="PANTHER" id="PTHR11360:SF304">
    <property type="entry name" value="MFS DOMAIN-CONTAINING PROTEIN"/>
    <property type="match status" value="1"/>
</dbReference>
<keyword evidence="2" id="KW-0812">Transmembrane</keyword>
<proteinExistence type="predicted"/>
<evidence type="ECO:0000256" key="1">
    <source>
        <dbReference type="ARBA" id="ARBA00004651"/>
    </source>
</evidence>
<dbReference type="Gene3D" id="1.20.1250.20">
    <property type="entry name" value="MFS general substrate transporter like domains"/>
    <property type="match status" value="2"/>
</dbReference>
<gene>
    <name evidence="3" type="ORF">LKD23_00160</name>
</gene>
<name>A0ABS8F718_9FIRM</name>
<feature type="transmembrane region" description="Helical" evidence="2">
    <location>
        <begin position="312"/>
        <end position="332"/>
    </location>
</feature>
<comment type="subcellular location">
    <subcellularLocation>
        <location evidence="1">Cell membrane</location>
        <topology evidence="1">Multi-pass membrane protein</topology>
    </subcellularLocation>
</comment>
<dbReference type="RefSeq" id="WP_227619788.1">
    <property type="nucleotide sequence ID" value="NZ_JAJEQL010000001.1"/>
</dbReference>
<dbReference type="PANTHER" id="PTHR11360">
    <property type="entry name" value="MONOCARBOXYLATE TRANSPORTER"/>
    <property type="match status" value="1"/>
</dbReference>
<dbReference type="SUPFAM" id="SSF103473">
    <property type="entry name" value="MFS general substrate transporter"/>
    <property type="match status" value="1"/>
</dbReference>
<feature type="transmembrane region" description="Helical" evidence="2">
    <location>
        <begin position="73"/>
        <end position="92"/>
    </location>
</feature>
<dbReference type="Proteomes" id="UP001430637">
    <property type="component" value="Unassembled WGS sequence"/>
</dbReference>
<keyword evidence="2" id="KW-0472">Membrane</keyword>
<evidence type="ECO:0000256" key="2">
    <source>
        <dbReference type="SAM" id="Phobius"/>
    </source>
</evidence>
<dbReference type="InterPro" id="IPR011701">
    <property type="entry name" value="MFS"/>
</dbReference>
<feature type="transmembrane region" description="Helical" evidence="2">
    <location>
        <begin position="223"/>
        <end position="245"/>
    </location>
</feature>
<feature type="transmembrane region" description="Helical" evidence="2">
    <location>
        <begin position="169"/>
        <end position="188"/>
    </location>
</feature>
<feature type="transmembrane region" description="Helical" evidence="2">
    <location>
        <begin position="98"/>
        <end position="116"/>
    </location>
</feature>
<dbReference type="InterPro" id="IPR036259">
    <property type="entry name" value="MFS_trans_sf"/>
</dbReference>
<dbReference type="Pfam" id="PF07690">
    <property type="entry name" value="MFS_1"/>
    <property type="match status" value="1"/>
</dbReference>
<dbReference type="EMBL" id="JAJEQL010000001">
    <property type="protein sequence ID" value="MCC2198191.1"/>
    <property type="molecule type" value="Genomic_DNA"/>
</dbReference>
<protein>
    <submittedName>
        <fullName evidence="3">MFS transporter</fullName>
    </submittedName>
</protein>
<evidence type="ECO:0000313" key="4">
    <source>
        <dbReference type="Proteomes" id="UP001430637"/>
    </source>
</evidence>
<sequence>MQKTRPWAILAAGAAIQVLTGLPAAWGVFQKPVMEEYGLSEQGAGYAFGVLIAAFGVGCVIGGFLQDKRGPRFAALWGTGLLCGGFFGAAALPAGKGSFFFGVFSIPAGLGTAFLYPSIQSCAQKWYRGRKGLATGVIGGAVGLSGAFLTVFVRTALRGFGPVQGIRGAFWALGALTLPVCLAGSALLTDPPPEKPRPGGQGKGDAAPSLDLSPRQMLGTHQYWLCAGAVCFSTPAVLLFSPIILKLGMERGLDESAALWAVVLGSVGSAAGRLLMPLLSDKIGRRPTDLILFSASLGLSVVFWSARGWAVVGVYAGLTFCYSALAAVLPALSTDLFGLPHAGVNYGFLALGQSVGSLLFPFIANFWGFGPGRHVLAIAGAAAGFACIWAVTPVQPERPKKPN</sequence>
<evidence type="ECO:0000313" key="3">
    <source>
        <dbReference type="EMBL" id="MCC2198191.1"/>
    </source>
</evidence>
<accession>A0ABS8F718</accession>
<feature type="transmembrane region" description="Helical" evidence="2">
    <location>
        <begin position="257"/>
        <end position="276"/>
    </location>
</feature>